<feature type="non-terminal residue" evidence="2">
    <location>
        <position position="168"/>
    </location>
</feature>
<gene>
    <name evidence="2" type="ORF">PGLA1383_LOCUS6147</name>
</gene>
<sequence>ALVLSWLTTEIGAPPDDESDGSACFGSDAEGGDDQPPDDIFGEAGDINGELEEDGSGSDGERQDLKACGVNLARGDSPSSERDSGEESNDEQAQGVLMLAGRSVICSEDSALVQATKLSRFRAAPASSRQQTCGECLTRKVPKGTDTCSSCKKELKQLKQSLRRPLAS</sequence>
<comment type="caution">
    <text evidence="2">The sequence shown here is derived from an EMBL/GenBank/DDBJ whole genome shotgun (WGS) entry which is preliminary data.</text>
</comment>
<dbReference type="EMBL" id="CAJNNV010002506">
    <property type="protein sequence ID" value="CAE8587309.1"/>
    <property type="molecule type" value="Genomic_DNA"/>
</dbReference>
<protein>
    <submittedName>
        <fullName evidence="2">Uncharacterized protein</fullName>
    </submittedName>
</protein>
<dbReference type="Proteomes" id="UP000654075">
    <property type="component" value="Unassembled WGS sequence"/>
</dbReference>
<evidence type="ECO:0000313" key="2">
    <source>
        <dbReference type="EMBL" id="CAE8587309.1"/>
    </source>
</evidence>
<evidence type="ECO:0000256" key="1">
    <source>
        <dbReference type="SAM" id="MobiDB-lite"/>
    </source>
</evidence>
<keyword evidence="3" id="KW-1185">Reference proteome</keyword>
<dbReference type="AlphaFoldDB" id="A0A813DNU0"/>
<evidence type="ECO:0000313" key="3">
    <source>
        <dbReference type="Proteomes" id="UP000654075"/>
    </source>
</evidence>
<organism evidence="2 3">
    <name type="scientific">Polarella glacialis</name>
    <name type="common">Dinoflagellate</name>
    <dbReference type="NCBI Taxonomy" id="89957"/>
    <lineage>
        <taxon>Eukaryota</taxon>
        <taxon>Sar</taxon>
        <taxon>Alveolata</taxon>
        <taxon>Dinophyceae</taxon>
        <taxon>Suessiales</taxon>
        <taxon>Suessiaceae</taxon>
        <taxon>Polarella</taxon>
    </lineage>
</organism>
<reference evidence="2" key="1">
    <citation type="submission" date="2021-02" db="EMBL/GenBank/DDBJ databases">
        <authorList>
            <person name="Dougan E. K."/>
            <person name="Rhodes N."/>
            <person name="Thang M."/>
            <person name="Chan C."/>
        </authorList>
    </citation>
    <scope>NUCLEOTIDE SEQUENCE</scope>
</reference>
<feature type="compositionally biased region" description="Acidic residues" evidence="1">
    <location>
        <begin position="30"/>
        <end position="41"/>
    </location>
</feature>
<name>A0A813DNU0_POLGL</name>
<accession>A0A813DNU0</accession>
<feature type="region of interest" description="Disordered" evidence="1">
    <location>
        <begin position="1"/>
        <end position="94"/>
    </location>
</feature>
<proteinExistence type="predicted"/>